<dbReference type="Gene3D" id="3.40.140.10">
    <property type="entry name" value="Cytidine Deaminase, domain 2"/>
    <property type="match status" value="1"/>
</dbReference>
<dbReference type="EMBL" id="JAAZON010000507">
    <property type="protein sequence ID" value="NMC63704.1"/>
    <property type="molecule type" value="Genomic_DNA"/>
</dbReference>
<gene>
    <name evidence="2" type="ORF">GYA55_11130</name>
</gene>
<dbReference type="PANTHER" id="PTHR11079">
    <property type="entry name" value="CYTOSINE DEAMINASE FAMILY MEMBER"/>
    <property type="match status" value="1"/>
</dbReference>
<dbReference type="GO" id="GO:0006152">
    <property type="term" value="P:purine nucleoside catabolic process"/>
    <property type="evidence" value="ECO:0007669"/>
    <property type="project" value="TreeGrafter"/>
</dbReference>
<dbReference type="PANTHER" id="PTHR11079:SF161">
    <property type="entry name" value="CMP_DCMP-TYPE DEAMINASE DOMAIN-CONTAINING PROTEIN"/>
    <property type="match status" value="1"/>
</dbReference>
<sequence>MRRIYRDLLPLWLQKLEATEPMISEEAMMSFAISIAKRNVVEQSGGPFGAALFDEDGCLVAVGVNRVLPLQSAFFHAEIVCLFGALERVKSYALPSSHIYTLASSSQPCAMCMGAIIWAGIRNLLTAAKTTDATEILGFDEGPIHPNWKEEYQKRGIEVREDILRAEACDVLKLYVEQGGTVYNPK</sequence>
<evidence type="ECO:0000313" key="2">
    <source>
        <dbReference type="EMBL" id="NMC63704.1"/>
    </source>
</evidence>
<feature type="domain" description="CMP/dCMP-type deaminase" evidence="1">
    <location>
        <begin position="23"/>
        <end position="159"/>
    </location>
</feature>
<dbReference type="AlphaFoldDB" id="A0A7X9IL21"/>
<evidence type="ECO:0000259" key="1">
    <source>
        <dbReference type="PROSITE" id="PS51747"/>
    </source>
</evidence>
<dbReference type="GO" id="GO:0047974">
    <property type="term" value="F:guanosine deaminase activity"/>
    <property type="evidence" value="ECO:0007669"/>
    <property type="project" value="TreeGrafter"/>
</dbReference>
<dbReference type="PROSITE" id="PS51747">
    <property type="entry name" value="CYT_DCMP_DEAMINASES_2"/>
    <property type="match status" value="1"/>
</dbReference>
<proteinExistence type="predicted"/>
<dbReference type="InterPro" id="IPR002125">
    <property type="entry name" value="CMP_dCMP_dom"/>
</dbReference>
<comment type="caution">
    <text evidence="2">The sequence shown here is derived from an EMBL/GenBank/DDBJ whole genome shotgun (WGS) entry which is preliminary data.</text>
</comment>
<dbReference type="InterPro" id="IPR016193">
    <property type="entry name" value="Cytidine_deaminase-like"/>
</dbReference>
<name>A0A7X9IL21_9DELT</name>
<reference evidence="2 3" key="1">
    <citation type="journal article" date="2020" name="Biotechnol. Biofuels">
        <title>New insights from the biogas microbiome by comprehensive genome-resolved metagenomics of nearly 1600 species originating from multiple anaerobic digesters.</title>
        <authorList>
            <person name="Campanaro S."/>
            <person name="Treu L."/>
            <person name="Rodriguez-R L.M."/>
            <person name="Kovalovszki A."/>
            <person name="Ziels R.M."/>
            <person name="Maus I."/>
            <person name="Zhu X."/>
            <person name="Kougias P.G."/>
            <person name="Basile A."/>
            <person name="Luo G."/>
            <person name="Schluter A."/>
            <person name="Konstantinidis K.T."/>
            <person name="Angelidaki I."/>
        </authorList>
    </citation>
    <scope>NUCLEOTIDE SEQUENCE [LARGE SCALE GENOMIC DNA]</scope>
    <source>
        <strain evidence="2">AS27yjCOA_65</strain>
    </source>
</reference>
<accession>A0A7X9IL21</accession>
<dbReference type="CDD" id="cd01285">
    <property type="entry name" value="nucleoside_deaminase"/>
    <property type="match status" value="1"/>
</dbReference>
<dbReference type="Pfam" id="PF00383">
    <property type="entry name" value="dCMP_cyt_deam_1"/>
    <property type="match status" value="1"/>
</dbReference>
<evidence type="ECO:0000313" key="3">
    <source>
        <dbReference type="Proteomes" id="UP000524246"/>
    </source>
</evidence>
<dbReference type="Proteomes" id="UP000524246">
    <property type="component" value="Unassembled WGS sequence"/>
</dbReference>
<protein>
    <submittedName>
        <fullName evidence="2">Nucleoside deaminase</fullName>
    </submittedName>
</protein>
<dbReference type="SUPFAM" id="SSF53927">
    <property type="entry name" value="Cytidine deaminase-like"/>
    <property type="match status" value="1"/>
</dbReference>
<organism evidence="2 3">
    <name type="scientific">SAR324 cluster bacterium</name>
    <dbReference type="NCBI Taxonomy" id="2024889"/>
    <lineage>
        <taxon>Bacteria</taxon>
        <taxon>Deltaproteobacteria</taxon>
        <taxon>SAR324 cluster</taxon>
    </lineage>
</organism>